<sequence>MSPFSTLTGDGKTLVPVQTTENCQTARSNPAATSGQKNCSHNAGFADDVILKRPL</sequence>
<dbReference type="KEGG" id="abas:ACPOL_4214"/>
<reference evidence="1 2" key="1">
    <citation type="journal article" date="2018" name="Front. Microbiol.">
        <title>Hydrolytic Capabilities as a Key to Environmental Success: Chitinolytic and Cellulolytic Acidobacteria From Acidic Sub-arctic Soils and Boreal Peatlands.</title>
        <authorList>
            <person name="Belova S.E."/>
            <person name="Ravin N.V."/>
            <person name="Pankratov T.A."/>
            <person name="Rakitin A.L."/>
            <person name="Ivanova A.A."/>
            <person name="Beletsky A.V."/>
            <person name="Mardanov A.V."/>
            <person name="Sinninghe Damste J.S."/>
            <person name="Dedysh S.N."/>
        </authorList>
    </citation>
    <scope>NUCLEOTIDE SEQUENCE [LARGE SCALE GENOMIC DNA]</scope>
    <source>
        <strain evidence="1 2">SBC82</strain>
    </source>
</reference>
<name>A0A2Z5G2Y6_9BACT</name>
<dbReference type="Proteomes" id="UP000253606">
    <property type="component" value="Chromosome"/>
</dbReference>
<keyword evidence="2" id="KW-1185">Reference proteome</keyword>
<evidence type="ECO:0000313" key="2">
    <source>
        <dbReference type="Proteomes" id="UP000253606"/>
    </source>
</evidence>
<gene>
    <name evidence="1" type="ORF">ACPOL_4214</name>
</gene>
<accession>A0A2Z5G2Y6</accession>
<protein>
    <submittedName>
        <fullName evidence="1">Uncharacterized protein</fullName>
    </submittedName>
</protein>
<evidence type="ECO:0000313" key="1">
    <source>
        <dbReference type="EMBL" id="AXC13491.1"/>
    </source>
</evidence>
<dbReference type="EMBL" id="CP030840">
    <property type="protein sequence ID" value="AXC13491.1"/>
    <property type="molecule type" value="Genomic_DNA"/>
</dbReference>
<proteinExistence type="predicted"/>
<dbReference type="AlphaFoldDB" id="A0A2Z5G2Y6"/>
<organism evidence="1 2">
    <name type="scientific">Acidisarcina polymorpha</name>
    <dbReference type="NCBI Taxonomy" id="2211140"/>
    <lineage>
        <taxon>Bacteria</taxon>
        <taxon>Pseudomonadati</taxon>
        <taxon>Acidobacteriota</taxon>
        <taxon>Terriglobia</taxon>
        <taxon>Terriglobales</taxon>
        <taxon>Acidobacteriaceae</taxon>
        <taxon>Acidisarcina</taxon>
    </lineage>
</organism>